<evidence type="ECO:0008006" key="4">
    <source>
        <dbReference type="Google" id="ProtNLM"/>
    </source>
</evidence>
<evidence type="ECO:0000256" key="1">
    <source>
        <dbReference type="SAM" id="Phobius"/>
    </source>
</evidence>
<organism evidence="2 3">
    <name type="scientific">Candidatus Magnetoglobus multicellularis str. Araruama</name>
    <dbReference type="NCBI Taxonomy" id="890399"/>
    <lineage>
        <taxon>Bacteria</taxon>
        <taxon>Pseudomonadati</taxon>
        <taxon>Thermodesulfobacteriota</taxon>
        <taxon>Desulfobacteria</taxon>
        <taxon>Desulfobacterales</taxon>
        <taxon>Desulfobacteraceae</taxon>
        <taxon>Candidatus Magnetoglobus</taxon>
    </lineage>
</organism>
<dbReference type="Proteomes" id="UP000189670">
    <property type="component" value="Unassembled WGS sequence"/>
</dbReference>
<dbReference type="EMBL" id="ATBP01000328">
    <property type="protein sequence ID" value="ETR71056.1"/>
    <property type="molecule type" value="Genomic_DNA"/>
</dbReference>
<reference evidence="3" key="1">
    <citation type="submission" date="2012-11" db="EMBL/GenBank/DDBJ databases">
        <authorList>
            <person name="Lucero-Rivera Y.E."/>
            <person name="Tovar-Ramirez D."/>
        </authorList>
    </citation>
    <scope>NUCLEOTIDE SEQUENCE [LARGE SCALE GENOMIC DNA]</scope>
    <source>
        <strain evidence="3">Araruama</strain>
    </source>
</reference>
<comment type="caution">
    <text evidence="2">The sequence shown here is derived from an EMBL/GenBank/DDBJ whole genome shotgun (WGS) entry which is preliminary data.</text>
</comment>
<dbReference type="AlphaFoldDB" id="A0A1V1P8H3"/>
<feature type="transmembrane region" description="Helical" evidence="1">
    <location>
        <begin position="6"/>
        <end position="25"/>
    </location>
</feature>
<dbReference type="NCBIfam" id="TIGR04409">
    <property type="entry name" value="LptC_YrbK"/>
    <property type="match status" value="1"/>
</dbReference>
<dbReference type="Pfam" id="PF06835">
    <property type="entry name" value="LptC"/>
    <property type="match status" value="1"/>
</dbReference>
<accession>A0A1V1P8H3</accession>
<keyword evidence="1" id="KW-1133">Transmembrane helix</keyword>
<evidence type="ECO:0000313" key="2">
    <source>
        <dbReference type="EMBL" id="ETR71056.1"/>
    </source>
</evidence>
<dbReference type="GO" id="GO:0005886">
    <property type="term" value="C:plasma membrane"/>
    <property type="evidence" value="ECO:0007669"/>
    <property type="project" value="InterPro"/>
</dbReference>
<dbReference type="InterPro" id="IPR010664">
    <property type="entry name" value="LipoPS_assembly_LptC-rel"/>
</dbReference>
<sequence length="193" mass="21467">MWRSPVRIILIVVIVMVAGGIVLILSSYRYMVNTVNLVDSTIEQQIDIGLKTVHHVAVKNGKKLWDIHSETIQRVNGQSHFSPLTMTFFPHTGDAITLTGAHGIANDNKNIEIKGNVIITQGPWQLICDSLEYSYSQHDIIGKNHIAVTGSGMTLTAKAMHYDLSNGQMTIMDDVTLTVNPGIRHRDKKEPLR</sequence>
<proteinExistence type="predicted"/>
<evidence type="ECO:0000313" key="3">
    <source>
        <dbReference type="Proteomes" id="UP000189670"/>
    </source>
</evidence>
<dbReference type="InterPro" id="IPR026265">
    <property type="entry name" value="LptC"/>
</dbReference>
<name>A0A1V1P8H3_9BACT</name>
<protein>
    <recommendedName>
        <fullName evidence="4">LPS export ABC transporter periplasmic protein LptC</fullName>
    </recommendedName>
</protein>
<keyword evidence="1" id="KW-0812">Transmembrane</keyword>
<dbReference type="Gene3D" id="2.60.450.10">
    <property type="entry name" value="Lipopolysaccharide (LPS) transport protein A like domain"/>
    <property type="match status" value="1"/>
</dbReference>
<keyword evidence="1" id="KW-0472">Membrane</keyword>
<gene>
    <name evidence="2" type="ORF">OMM_02780</name>
</gene>
<dbReference type="GO" id="GO:0015221">
    <property type="term" value="F:lipopolysaccharide transmembrane transporter activity"/>
    <property type="evidence" value="ECO:0007669"/>
    <property type="project" value="InterPro"/>
</dbReference>